<keyword evidence="3" id="KW-1185">Reference proteome</keyword>
<comment type="caution">
    <text evidence="2">The sequence shown here is derived from an EMBL/GenBank/DDBJ whole genome shotgun (WGS) entry which is preliminary data.</text>
</comment>
<feature type="region of interest" description="Disordered" evidence="1">
    <location>
        <begin position="40"/>
        <end position="59"/>
    </location>
</feature>
<evidence type="ECO:0000313" key="3">
    <source>
        <dbReference type="Proteomes" id="UP000629619"/>
    </source>
</evidence>
<dbReference type="Proteomes" id="UP000629619">
    <property type="component" value="Unassembled WGS sequence"/>
</dbReference>
<evidence type="ECO:0000256" key="1">
    <source>
        <dbReference type="SAM" id="MobiDB-lite"/>
    </source>
</evidence>
<dbReference type="RefSeq" id="WP_203680246.1">
    <property type="nucleotide sequence ID" value="NZ_BOMW01000027.1"/>
</dbReference>
<protein>
    <submittedName>
        <fullName evidence="2">Uncharacterized protein</fullName>
    </submittedName>
</protein>
<accession>A0A919TKD8</accession>
<gene>
    <name evidence="2" type="ORF">Asi03nite_30200</name>
</gene>
<dbReference type="EMBL" id="BOMW01000027">
    <property type="protein sequence ID" value="GIF05482.1"/>
    <property type="molecule type" value="Genomic_DNA"/>
</dbReference>
<reference evidence="2" key="1">
    <citation type="submission" date="2021-01" db="EMBL/GenBank/DDBJ databases">
        <title>Whole genome shotgun sequence of Actinoplanes siamensis NBRC 109076.</title>
        <authorList>
            <person name="Komaki H."/>
            <person name="Tamura T."/>
        </authorList>
    </citation>
    <scope>NUCLEOTIDE SEQUENCE</scope>
    <source>
        <strain evidence="2">NBRC 109076</strain>
    </source>
</reference>
<proteinExistence type="predicted"/>
<sequence length="59" mass="5979">MPELPAATLAVAWLSESRSPAVAAFVRTAREVAEARDGRLPWDTAGGLSATASPGLTAG</sequence>
<organism evidence="2 3">
    <name type="scientific">Actinoplanes siamensis</name>
    <dbReference type="NCBI Taxonomy" id="1223317"/>
    <lineage>
        <taxon>Bacteria</taxon>
        <taxon>Bacillati</taxon>
        <taxon>Actinomycetota</taxon>
        <taxon>Actinomycetes</taxon>
        <taxon>Micromonosporales</taxon>
        <taxon>Micromonosporaceae</taxon>
        <taxon>Actinoplanes</taxon>
    </lineage>
</organism>
<name>A0A919TKD8_9ACTN</name>
<feature type="compositionally biased region" description="Polar residues" evidence="1">
    <location>
        <begin position="50"/>
        <end position="59"/>
    </location>
</feature>
<evidence type="ECO:0000313" key="2">
    <source>
        <dbReference type="EMBL" id="GIF05482.1"/>
    </source>
</evidence>
<dbReference type="AlphaFoldDB" id="A0A919TKD8"/>